<accession>A0A4C1UI67</accession>
<reference evidence="2 3" key="1">
    <citation type="journal article" date="2019" name="Commun. Biol.">
        <title>The bagworm genome reveals a unique fibroin gene that provides high tensile strength.</title>
        <authorList>
            <person name="Kono N."/>
            <person name="Nakamura H."/>
            <person name="Ohtoshi R."/>
            <person name="Tomita M."/>
            <person name="Numata K."/>
            <person name="Arakawa K."/>
        </authorList>
    </citation>
    <scope>NUCLEOTIDE SEQUENCE [LARGE SCALE GENOMIC DNA]</scope>
</reference>
<gene>
    <name evidence="2" type="ORF">EVAR_15121_1</name>
</gene>
<evidence type="ECO:0000313" key="3">
    <source>
        <dbReference type="Proteomes" id="UP000299102"/>
    </source>
</evidence>
<proteinExistence type="predicted"/>
<sequence>MKKCMAPPPQLKCIQLTCATDAPPTNAVRMVHHSRRSASAPNGRATALPPRSPTLSRRALYASASAARRSVAAYRIAFRVPLLTIPYRYTTRPTRRAVIASRYPT</sequence>
<evidence type="ECO:0000256" key="1">
    <source>
        <dbReference type="SAM" id="MobiDB-lite"/>
    </source>
</evidence>
<dbReference type="AlphaFoldDB" id="A0A4C1UI67"/>
<organism evidence="2 3">
    <name type="scientific">Eumeta variegata</name>
    <name type="common">Bagworm moth</name>
    <name type="synonym">Eumeta japonica</name>
    <dbReference type="NCBI Taxonomy" id="151549"/>
    <lineage>
        <taxon>Eukaryota</taxon>
        <taxon>Metazoa</taxon>
        <taxon>Ecdysozoa</taxon>
        <taxon>Arthropoda</taxon>
        <taxon>Hexapoda</taxon>
        <taxon>Insecta</taxon>
        <taxon>Pterygota</taxon>
        <taxon>Neoptera</taxon>
        <taxon>Endopterygota</taxon>
        <taxon>Lepidoptera</taxon>
        <taxon>Glossata</taxon>
        <taxon>Ditrysia</taxon>
        <taxon>Tineoidea</taxon>
        <taxon>Psychidae</taxon>
        <taxon>Oiketicinae</taxon>
        <taxon>Eumeta</taxon>
    </lineage>
</organism>
<comment type="caution">
    <text evidence="2">The sequence shown here is derived from an EMBL/GenBank/DDBJ whole genome shotgun (WGS) entry which is preliminary data.</text>
</comment>
<name>A0A4C1UI67_EUMVA</name>
<dbReference type="EMBL" id="BGZK01000176">
    <property type="protein sequence ID" value="GBP26108.1"/>
    <property type="molecule type" value="Genomic_DNA"/>
</dbReference>
<feature type="region of interest" description="Disordered" evidence="1">
    <location>
        <begin position="31"/>
        <end position="52"/>
    </location>
</feature>
<evidence type="ECO:0000313" key="2">
    <source>
        <dbReference type="EMBL" id="GBP26108.1"/>
    </source>
</evidence>
<keyword evidence="3" id="KW-1185">Reference proteome</keyword>
<dbReference type="Proteomes" id="UP000299102">
    <property type="component" value="Unassembled WGS sequence"/>
</dbReference>
<protein>
    <submittedName>
        <fullName evidence="2">Uncharacterized protein</fullName>
    </submittedName>
</protein>